<accession>A0A4Q1AR20</accession>
<gene>
    <name evidence="2" type="ORF">CRV07_03660</name>
</gene>
<protein>
    <submittedName>
        <fullName evidence="2">Uncharacterized protein</fullName>
    </submittedName>
</protein>
<feature type="chain" id="PRO_5020522871" evidence="1">
    <location>
        <begin position="21"/>
        <end position="79"/>
    </location>
</feature>
<keyword evidence="1" id="KW-0732">Signal</keyword>
<comment type="caution">
    <text evidence="2">The sequence shown here is derived from an EMBL/GenBank/DDBJ whole genome shotgun (WGS) entry which is preliminary data.</text>
</comment>
<dbReference type="EMBL" id="PDKK01000002">
    <property type="protein sequence ID" value="RXK07569.1"/>
    <property type="molecule type" value="Genomic_DNA"/>
</dbReference>
<dbReference type="RefSeq" id="WP_129086452.1">
    <property type="nucleotide sequence ID" value="NZ_CP053836.1"/>
</dbReference>
<dbReference type="AlphaFoldDB" id="A0A4Q1AR20"/>
<evidence type="ECO:0000256" key="1">
    <source>
        <dbReference type="SAM" id="SignalP"/>
    </source>
</evidence>
<sequence>MKKSFLIVVILASLSGVLNAKENGFVFVTITDGKGKMRMVEKDTLDRLKKENKSNKEIFEILEKKQKEFEKKFIKNIQG</sequence>
<evidence type="ECO:0000313" key="2">
    <source>
        <dbReference type="EMBL" id="RXK07569.1"/>
    </source>
</evidence>
<dbReference type="Proteomes" id="UP000289758">
    <property type="component" value="Unassembled WGS sequence"/>
</dbReference>
<organism evidence="2 3">
    <name type="scientific">Halarcobacter ebronensis</name>
    <dbReference type="NCBI Taxonomy" id="1462615"/>
    <lineage>
        <taxon>Bacteria</taxon>
        <taxon>Pseudomonadati</taxon>
        <taxon>Campylobacterota</taxon>
        <taxon>Epsilonproteobacteria</taxon>
        <taxon>Campylobacterales</taxon>
        <taxon>Arcobacteraceae</taxon>
        <taxon>Halarcobacter</taxon>
    </lineage>
</organism>
<keyword evidence="3" id="KW-1185">Reference proteome</keyword>
<evidence type="ECO:0000313" key="3">
    <source>
        <dbReference type="Proteomes" id="UP000289758"/>
    </source>
</evidence>
<proteinExistence type="predicted"/>
<feature type="signal peptide" evidence="1">
    <location>
        <begin position="1"/>
        <end position="20"/>
    </location>
</feature>
<reference evidence="2 3" key="1">
    <citation type="submission" date="2017-10" db="EMBL/GenBank/DDBJ databases">
        <title>Genomics of the genus Arcobacter.</title>
        <authorList>
            <person name="Perez-Cataluna A."/>
            <person name="Figueras M.J."/>
        </authorList>
    </citation>
    <scope>NUCLEOTIDE SEQUENCE [LARGE SCALE GENOMIC DNA]</scope>
    <source>
        <strain evidence="2 3">CECT 8441</strain>
    </source>
</reference>
<name>A0A4Q1AR20_9BACT</name>